<dbReference type="Proteomes" id="UP000265643">
    <property type="component" value="Unassembled WGS sequence"/>
</dbReference>
<dbReference type="GO" id="GO:0005975">
    <property type="term" value="P:carbohydrate metabolic process"/>
    <property type="evidence" value="ECO:0007669"/>
    <property type="project" value="InterPro"/>
</dbReference>
<dbReference type="SUPFAM" id="SSF53738">
    <property type="entry name" value="Phosphoglucomutase, first 3 domains"/>
    <property type="match status" value="3"/>
</dbReference>
<evidence type="ECO:0000256" key="6">
    <source>
        <dbReference type="ARBA" id="ARBA00023235"/>
    </source>
</evidence>
<evidence type="ECO:0000256" key="3">
    <source>
        <dbReference type="ARBA" id="ARBA00022553"/>
    </source>
</evidence>
<comment type="similarity">
    <text evidence="2">Belongs to the phosphohexose mutase family.</text>
</comment>
<feature type="domain" description="Alpha-D-phosphohexomutase alpha/beta/alpha" evidence="9">
    <location>
        <begin position="294"/>
        <end position="398"/>
    </location>
</feature>
<evidence type="ECO:0000313" key="11">
    <source>
        <dbReference type="Proteomes" id="UP000265643"/>
    </source>
</evidence>
<keyword evidence="5" id="KW-0460">Magnesium</keyword>
<dbReference type="AlphaFoldDB" id="A0A391PCT5"/>
<evidence type="ECO:0000259" key="9">
    <source>
        <dbReference type="Pfam" id="PF02880"/>
    </source>
</evidence>
<dbReference type="PRINTS" id="PR00509">
    <property type="entry name" value="PGMPMM"/>
</dbReference>
<protein>
    <submittedName>
        <fullName evidence="10">Phosphoglucomutase</fullName>
    </submittedName>
</protein>
<evidence type="ECO:0000256" key="1">
    <source>
        <dbReference type="ARBA" id="ARBA00001946"/>
    </source>
</evidence>
<dbReference type="Gene3D" id="3.30.310.50">
    <property type="entry name" value="Alpha-D-phosphohexomutase, C-terminal domain"/>
    <property type="match status" value="1"/>
</dbReference>
<dbReference type="InterPro" id="IPR005846">
    <property type="entry name" value="A-D-PHexomutase_a/b/a-III"/>
</dbReference>
<dbReference type="InterPro" id="IPR016055">
    <property type="entry name" value="A-D-PHexomutase_a/b/a-I/II/III"/>
</dbReference>
<dbReference type="SUPFAM" id="SSF55957">
    <property type="entry name" value="Phosphoglucomutase, C-terminal domain"/>
    <property type="match status" value="1"/>
</dbReference>
<dbReference type="PANTHER" id="PTHR42946">
    <property type="entry name" value="PHOSPHOHEXOSE MUTASE"/>
    <property type="match status" value="1"/>
</dbReference>
<evidence type="ECO:0000259" key="7">
    <source>
        <dbReference type="Pfam" id="PF02878"/>
    </source>
</evidence>
<dbReference type="Pfam" id="PF02880">
    <property type="entry name" value="PGM_PMM_III"/>
    <property type="match status" value="1"/>
</dbReference>
<dbReference type="InterPro" id="IPR005844">
    <property type="entry name" value="A-D-PHexomutase_a/b/a-I"/>
</dbReference>
<evidence type="ECO:0000256" key="4">
    <source>
        <dbReference type="ARBA" id="ARBA00022723"/>
    </source>
</evidence>
<dbReference type="InterPro" id="IPR036900">
    <property type="entry name" value="A-D-PHexomutase_C_sf"/>
</dbReference>
<evidence type="ECO:0000259" key="8">
    <source>
        <dbReference type="Pfam" id="PF02879"/>
    </source>
</evidence>
<dbReference type="FunFam" id="3.40.120.10:FF:000010">
    <property type="entry name" value="phosphomannomutase/phosphoglucomutase isoform X1"/>
    <property type="match status" value="1"/>
</dbReference>
<reference evidence="11" key="1">
    <citation type="submission" date="2018-09" db="EMBL/GenBank/DDBJ databases">
        <title>Draft Genome Sequence of Mediterraneibacter sp. KCTC 15684.</title>
        <authorList>
            <person name="Kim J.S."/>
            <person name="Han K.I."/>
            <person name="Suh M.K."/>
            <person name="Lee K.C."/>
            <person name="Eom M.K."/>
            <person name="Lee J.H."/>
            <person name="Park S.H."/>
            <person name="Kang S.W."/>
            <person name="Park J.E."/>
            <person name="Oh B.S."/>
            <person name="Yu S.Y."/>
            <person name="Choi S.H."/>
            <person name="Lee D.H."/>
            <person name="Yoon H."/>
            <person name="Kim B."/>
            <person name="Yang S.J."/>
            <person name="Lee J.S."/>
        </authorList>
    </citation>
    <scope>NUCLEOTIDE SEQUENCE [LARGE SCALE GENOMIC DNA]</scope>
    <source>
        <strain evidence="11">KCTC 15684</strain>
    </source>
</reference>
<dbReference type="Pfam" id="PF02879">
    <property type="entry name" value="PGM_PMM_II"/>
    <property type="match status" value="1"/>
</dbReference>
<evidence type="ECO:0000256" key="5">
    <source>
        <dbReference type="ARBA" id="ARBA00022842"/>
    </source>
</evidence>
<dbReference type="InterPro" id="IPR005841">
    <property type="entry name" value="Alpha-D-phosphohexomutase_SF"/>
</dbReference>
<keyword evidence="3" id="KW-0597">Phosphoprotein</keyword>
<keyword evidence="11" id="KW-1185">Reference proteome</keyword>
<evidence type="ECO:0000256" key="2">
    <source>
        <dbReference type="ARBA" id="ARBA00010231"/>
    </source>
</evidence>
<gene>
    <name evidence="10" type="ORF">KGMB01110_20850</name>
</gene>
<keyword evidence="6" id="KW-0413">Isomerase</keyword>
<dbReference type="InterPro" id="IPR050060">
    <property type="entry name" value="Phosphoglucosamine_mutase"/>
</dbReference>
<dbReference type="Gene3D" id="3.40.120.10">
    <property type="entry name" value="Alpha-D-Glucose-1,6-Bisphosphate, subunit A, domain 3"/>
    <property type="match status" value="3"/>
</dbReference>
<sequence length="513" mass="55728">MAITKKELLKLKNGSDVRGVACEGIEGEHVNLTEEAAYLIGRAFVIWLMQKKNLTADQCVVGIGTDSRITGPALKKQAIKGMLAEGIKVADCQMASTPAMFMSTVYPETGYAGACMITASHLPYNRNGLKFFDEDGGLEKEDIEAILNIAGDLAEKMDEKVLEEELPTDSDKLTAFDLIDVYSAALRKKICDAVAAEDYEKPLAGLKIIVDAGNGAGGFFAKKVLAPLGADTEGSAFLDPDGMFPNHIPNPENKDAMKAICDATVASKADLGLIFDTDVDRMSAVLSDGTPINRDSIIAMIAAILAPEYPGSTIITDSVTSDRLTDFLEKDLGLKHLCYMRGYKNVINKCKELNAEGIVSPLAMETSGHGCLKENYYLDDGAFLAVKLSIAVAQAKKQGKTIDHFIAGLNTVFADREVRFPILEEDFKSYGAKVLEAFESRVKEAGYELPKSYEGIRVRFSKDCTGWMLLRASLHDPVMVLNMEGHTTEDLDKITEIAKQTLVGFDGLDMKAL</sequence>
<accession>A0A391PCT5</accession>
<dbReference type="EMBL" id="BHGK01000001">
    <property type="protein sequence ID" value="GCA67649.1"/>
    <property type="molecule type" value="Genomic_DNA"/>
</dbReference>
<feature type="domain" description="Alpha-D-phosphohexomutase alpha/beta/alpha" evidence="7">
    <location>
        <begin position="15"/>
        <end position="150"/>
    </location>
</feature>
<keyword evidence="4" id="KW-0479">Metal-binding</keyword>
<name>A0A391PCT5_9FIRM</name>
<evidence type="ECO:0000313" key="10">
    <source>
        <dbReference type="EMBL" id="GCA67649.1"/>
    </source>
</evidence>
<dbReference type="PANTHER" id="PTHR42946:SF1">
    <property type="entry name" value="PHOSPHOGLUCOMUTASE (ALPHA-D-GLUCOSE-1,6-BISPHOSPHATE-DEPENDENT)"/>
    <property type="match status" value="1"/>
</dbReference>
<dbReference type="InterPro" id="IPR005845">
    <property type="entry name" value="A-D-PHexomutase_a/b/a-II"/>
</dbReference>
<dbReference type="RefSeq" id="WP_174714254.1">
    <property type="nucleotide sequence ID" value="NZ_BHGK01000001.1"/>
</dbReference>
<dbReference type="GO" id="GO:0004615">
    <property type="term" value="F:phosphomannomutase activity"/>
    <property type="evidence" value="ECO:0007669"/>
    <property type="project" value="TreeGrafter"/>
</dbReference>
<organism evidence="10 11">
    <name type="scientific">Mediterraneibacter butyricigenes</name>
    <dbReference type="NCBI Taxonomy" id="2316025"/>
    <lineage>
        <taxon>Bacteria</taxon>
        <taxon>Bacillati</taxon>
        <taxon>Bacillota</taxon>
        <taxon>Clostridia</taxon>
        <taxon>Lachnospirales</taxon>
        <taxon>Lachnospiraceae</taxon>
        <taxon>Mediterraneibacter</taxon>
    </lineage>
</organism>
<dbReference type="Pfam" id="PF02878">
    <property type="entry name" value="PGM_PMM_I"/>
    <property type="match status" value="1"/>
</dbReference>
<dbReference type="CDD" id="cd03089">
    <property type="entry name" value="PMM_PGM"/>
    <property type="match status" value="1"/>
</dbReference>
<dbReference type="GO" id="GO:0046872">
    <property type="term" value="F:metal ion binding"/>
    <property type="evidence" value="ECO:0007669"/>
    <property type="project" value="UniProtKB-KW"/>
</dbReference>
<proteinExistence type="inferred from homology"/>
<feature type="domain" description="Alpha-D-phosphohexomutase alpha/beta/alpha" evidence="8">
    <location>
        <begin position="203"/>
        <end position="288"/>
    </location>
</feature>
<comment type="cofactor">
    <cofactor evidence="1">
        <name>Mg(2+)</name>
        <dbReference type="ChEBI" id="CHEBI:18420"/>
    </cofactor>
</comment>
<comment type="caution">
    <text evidence="10">The sequence shown here is derived from an EMBL/GenBank/DDBJ whole genome shotgun (WGS) entry which is preliminary data.</text>
</comment>